<gene>
    <name evidence="2" type="ORF">LMG3328_04112</name>
</gene>
<feature type="domain" description="SAF" evidence="1">
    <location>
        <begin position="374"/>
        <end position="439"/>
    </location>
</feature>
<protein>
    <recommendedName>
        <fullName evidence="1">SAF domain-containing protein</fullName>
    </recommendedName>
</protein>
<sequence length="458" mass="49722">MVLYPHIMEGARAMNLHRLLKQREADHKPLRVALLGAGKFGAMFMSQAPRTPGMRLVAVADLTPDRARAALTRVGWPATALNAASIGDALKHGKVYFTDDPHVVIASPDVDIVIDATGQAAAGIGHVLACCEHGKHIIMVNVEADALAGPLLARRAREAGIVYSLAYGDQPALICEMVDWARAAGFEVMAAGKGTKYLPEFHTSTPDTVWPYYGFTAEMVAAGDFNAQMFNSFLDGTKSAIEMAAVSNATGLLPSPSGLHFPPCGVDDLARVLRPREDGGILHHRGQVEVISSLERDGRPVFRDLRWGVYVTLAADSDYVRRCFKEYGLVTDPSGNYTAMYKPYHLIGLELGISVASVGLRREPTGAPAGWHGDVVATAKRDLQAGQLLDGEGGYTVYGRLMPARDSVDEGYLPLGLSHQVKLKHAVRQSQAIRWSDVEYDERAAAVQFRREMEQTFA</sequence>
<dbReference type="SUPFAM" id="SSF51735">
    <property type="entry name" value="NAD(P)-binding Rossmann-fold domains"/>
    <property type="match status" value="1"/>
</dbReference>
<dbReference type="Pfam" id="PF03447">
    <property type="entry name" value="NAD_binding_3"/>
    <property type="match status" value="1"/>
</dbReference>
<dbReference type="GO" id="GO:0050661">
    <property type="term" value="F:NADP binding"/>
    <property type="evidence" value="ECO:0007669"/>
    <property type="project" value="InterPro"/>
</dbReference>
<organism evidence="2 3">
    <name type="scientific">Achromobacter ruhlandii</name>
    <dbReference type="NCBI Taxonomy" id="72557"/>
    <lineage>
        <taxon>Bacteria</taxon>
        <taxon>Pseudomonadati</taxon>
        <taxon>Pseudomonadota</taxon>
        <taxon>Betaproteobacteria</taxon>
        <taxon>Burkholderiales</taxon>
        <taxon>Alcaligenaceae</taxon>
        <taxon>Achromobacter</taxon>
    </lineage>
</organism>
<accession>A0A6S7E6B8</accession>
<dbReference type="Pfam" id="PF21135">
    <property type="entry name" value="DRL_cat"/>
    <property type="match status" value="1"/>
</dbReference>
<dbReference type="CDD" id="cd11616">
    <property type="entry name" value="SAF_DH_OX_like"/>
    <property type="match status" value="1"/>
</dbReference>
<name>A0A6S7E6B8_9BURK</name>
<dbReference type="InterPro" id="IPR013974">
    <property type="entry name" value="SAF"/>
</dbReference>
<dbReference type="Gene3D" id="3.40.50.720">
    <property type="entry name" value="NAD(P)-binding Rossmann-like Domain"/>
    <property type="match status" value="1"/>
</dbReference>
<dbReference type="EMBL" id="CADILE010000013">
    <property type="protein sequence ID" value="CAB3897435.1"/>
    <property type="molecule type" value="Genomic_DNA"/>
</dbReference>
<dbReference type="InterPro" id="IPR048423">
    <property type="entry name" value="DRL_cat"/>
</dbReference>
<proteinExistence type="predicted"/>
<dbReference type="GO" id="GO:0016491">
    <property type="term" value="F:oxidoreductase activity"/>
    <property type="evidence" value="ECO:0007669"/>
    <property type="project" value="InterPro"/>
</dbReference>
<reference evidence="2 3" key="1">
    <citation type="submission" date="2020-04" db="EMBL/GenBank/DDBJ databases">
        <authorList>
            <person name="De Canck E."/>
        </authorList>
    </citation>
    <scope>NUCLEOTIDE SEQUENCE [LARGE SCALE GENOMIC DNA]</scope>
    <source>
        <strain evidence="2 3">LMG 3328</strain>
    </source>
</reference>
<dbReference type="SMART" id="SM00858">
    <property type="entry name" value="SAF"/>
    <property type="match status" value="1"/>
</dbReference>
<dbReference type="AlphaFoldDB" id="A0A6S7E6B8"/>
<evidence type="ECO:0000313" key="3">
    <source>
        <dbReference type="Proteomes" id="UP000494122"/>
    </source>
</evidence>
<dbReference type="PANTHER" id="PTHR37850:SF3">
    <property type="entry name" value="BLR7815 PROTEIN"/>
    <property type="match status" value="1"/>
</dbReference>
<evidence type="ECO:0000313" key="2">
    <source>
        <dbReference type="EMBL" id="CAB3897435.1"/>
    </source>
</evidence>
<dbReference type="InterPro" id="IPR036291">
    <property type="entry name" value="NAD(P)-bd_dom_sf"/>
</dbReference>
<dbReference type="PANTHER" id="PTHR37850">
    <property type="entry name" value="STRU PROTEIN"/>
    <property type="match status" value="1"/>
</dbReference>
<evidence type="ECO:0000259" key="1">
    <source>
        <dbReference type="SMART" id="SM00858"/>
    </source>
</evidence>
<dbReference type="InterPro" id="IPR005106">
    <property type="entry name" value="Asp/hSer_DH_NAD-bd"/>
</dbReference>
<dbReference type="Proteomes" id="UP000494122">
    <property type="component" value="Unassembled WGS sequence"/>
</dbReference>